<name>A0ABT4QKD2_9BACL</name>
<keyword evidence="10" id="KW-0645">Protease</keyword>
<comment type="similarity">
    <text evidence="1 7">Belongs to the peptidase S11 family.</text>
</comment>
<organism evidence="10 11">
    <name type="scientific">Paenibacillus gyeongsangnamensis</name>
    <dbReference type="NCBI Taxonomy" id="3388067"/>
    <lineage>
        <taxon>Bacteria</taxon>
        <taxon>Bacillati</taxon>
        <taxon>Bacillota</taxon>
        <taxon>Bacilli</taxon>
        <taxon>Bacillales</taxon>
        <taxon>Paenibacillaceae</taxon>
        <taxon>Paenibacillus</taxon>
    </lineage>
</organism>
<protein>
    <submittedName>
        <fullName evidence="10">D-alanyl-D-alanine carboxypeptidase</fullName>
    </submittedName>
</protein>
<dbReference type="Gene3D" id="3.40.710.10">
    <property type="entry name" value="DD-peptidase/beta-lactamase superfamily"/>
    <property type="match status" value="1"/>
</dbReference>
<dbReference type="PRINTS" id="PR00725">
    <property type="entry name" value="DADACBPTASE1"/>
</dbReference>
<keyword evidence="5" id="KW-0573">Peptidoglycan synthesis</keyword>
<evidence type="ECO:0000256" key="2">
    <source>
        <dbReference type="ARBA" id="ARBA00022729"/>
    </source>
</evidence>
<dbReference type="SUPFAM" id="SSF56601">
    <property type="entry name" value="beta-lactamase/transpeptidase-like"/>
    <property type="match status" value="1"/>
</dbReference>
<keyword evidence="6" id="KW-0961">Cell wall biogenesis/degradation</keyword>
<evidence type="ECO:0000256" key="7">
    <source>
        <dbReference type="RuleBase" id="RU004016"/>
    </source>
</evidence>
<keyword evidence="2" id="KW-0732">Signal</keyword>
<dbReference type="GO" id="GO:0004180">
    <property type="term" value="F:carboxypeptidase activity"/>
    <property type="evidence" value="ECO:0007669"/>
    <property type="project" value="UniProtKB-KW"/>
</dbReference>
<keyword evidence="8" id="KW-1133">Transmembrane helix</keyword>
<evidence type="ECO:0000256" key="1">
    <source>
        <dbReference type="ARBA" id="ARBA00007164"/>
    </source>
</evidence>
<keyword evidence="10" id="KW-0121">Carboxypeptidase</keyword>
<keyword evidence="8" id="KW-0812">Transmembrane</keyword>
<dbReference type="Proteomes" id="UP001527882">
    <property type="component" value="Unassembled WGS sequence"/>
</dbReference>
<evidence type="ECO:0000313" key="10">
    <source>
        <dbReference type="EMBL" id="MCZ8517304.1"/>
    </source>
</evidence>
<feature type="transmembrane region" description="Helical" evidence="8">
    <location>
        <begin position="375"/>
        <end position="394"/>
    </location>
</feature>
<dbReference type="EMBL" id="JAQAGZ010000035">
    <property type="protein sequence ID" value="MCZ8517304.1"/>
    <property type="molecule type" value="Genomic_DNA"/>
</dbReference>
<evidence type="ECO:0000256" key="5">
    <source>
        <dbReference type="ARBA" id="ARBA00022984"/>
    </source>
</evidence>
<dbReference type="InterPro" id="IPR001967">
    <property type="entry name" value="Peptidase_S11_N"/>
</dbReference>
<keyword evidence="11" id="KW-1185">Reference proteome</keyword>
<feature type="domain" description="Peptidase S11 D-alanyl-D-alanine carboxypeptidase A N-terminal" evidence="9">
    <location>
        <begin position="28"/>
        <end position="249"/>
    </location>
</feature>
<gene>
    <name evidence="10" type="ORF">O9H85_34140</name>
</gene>
<evidence type="ECO:0000256" key="3">
    <source>
        <dbReference type="ARBA" id="ARBA00022801"/>
    </source>
</evidence>
<dbReference type="InterPro" id="IPR018044">
    <property type="entry name" value="Peptidase_S11"/>
</dbReference>
<dbReference type="InterPro" id="IPR012338">
    <property type="entry name" value="Beta-lactam/transpept-like"/>
</dbReference>
<comment type="caution">
    <text evidence="10">The sequence shown here is derived from an EMBL/GenBank/DDBJ whole genome shotgun (WGS) entry which is preliminary data.</text>
</comment>
<reference evidence="10 11" key="1">
    <citation type="submission" date="2022-12" db="EMBL/GenBank/DDBJ databases">
        <title>Draft genome sequence of Paenibacillus sp. dW9.</title>
        <authorList>
            <person name="Choi E.-W."/>
            <person name="Kim D.-U."/>
        </authorList>
    </citation>
    <scope>NUCLEOTIDE SEQUENCE [LARGE SCALE GENOMIC DNA]</scope>
    <source>
        <strain evidence="11">dW9</strain>
    </source>
</reference>
<evidence type="ECO:0000256" key="4">
    <source>
        <dbReference type="ARBA" id="ARBA00022960"/>
    </source>
</evidence>
<evidence type="ECO:0000259" key="9">
    <source>
        <dbReference type="Pfam" id="PF00768"/>
    </source>
</evidence>
<proteinExistence type="inferred from homology"/>
<keyword evidence="3" id="KW-0378">Hydrolase</keyword>
<keyword evidence="8" id="KW-0472">Membrane</keyword>
<sequence length="413" mass="45592">MKKVVIIIAMLAVMLSQIGIAYGQDALPAISSGTGVVIDSSTGEVLYTKNKDEQAYPASLTKLMTAILLEEHTADGEWMTASKKATFQEASNYVFNLKVGEKMQKEDALKALLVISANDVAMMIAEHIGGDQAGFAVMMNQKAAAIGMTHTHFVTPNGLHDPQHYTTSYDLALLAKEVMKYPAIMEAMGTQQTEVKTDQRQVRIKDRSLIFQNPLALGGKTGFTDQAHNTLIEYMKKDNKTVIAVVMKSTRQKEYQDVQAIGSYGLDHLDVQRMFQKGENAGETTFYGENVKGVLGDSFVLTKLKTDAADFTYIPVFTPWQSGQKTVKAGEVIGSYQIKKNGELLTQLPIVSAKEVIHSDPPVINKEVTRTPSTWPYWAAAGLVLVVYSSFRLMKKRKQRKLMSTLSRKDFGA</sequence>
<dbReference type="PANTHER" id="PTHR21581:SF6">
    <property type="entry name" value="TRAFFICKING PROTEIN PARTICLE COMPLEX SUBUNIT 12"/>
    <property type="match status" value="1"/>
</dbReference>
<accession>A0ABT4QKD2</accession>
<evidence type="ECO:0000256" key="6">
    <source>
        <dbReference type="ARBA" id="ARBA00023316"/>
    </source>
</evidence>
<dbReference type="Pfam" id="PF00768">
    <property type="entry name" value="Peptidase_S11"/>
    <property type="match status" value="1"/>
</dbReference>
<evidence type="ECO:0000313" key="11">
    <source>
        <dbReference type="Proteomes" id="UP001527882"/>
    </source>
</evidence>
<dbReference type="RefSeq" id="WP_269885832.1">
    <property type="nucleotide sequence ID" value="NZ_JAQAGZ010000035.1"/>
</dbReference>
<keyword evidence="4" id="KW-0133">Cell shape</keyword>
<dbReference type="PANTHER" id="PTHR21581">
    <property type="entry name" value="D-ALANYL-D-ALANINE CARBOXYPEPTIDASE"/>
    <property type="match status" value="1"/>
</dbReference>
<evidence type="ECO:0000256" key="8">
    <source>
        <dbReference type="SAM" id="Phobius"/>
    </source>
</evidence>